<sequence length="140" mass="16407">MDCKRKRHNSQLNKRNEEAFLLFLSKNFTNSNQTFHLEAVSLTTLKQPVNEQNRRISMDIFSQRSISNELLKGLRYLTSINKTKDPKAVYTWGQLDPNTYGRNLIAVCSQVKDILKTESRLLELNSPMYIMGNDFTFFFF</sequence>
<reference evidence="1" key="1">
    <citation type="journal article" date="2023" name="Insect Mol. Biol.">
        <title>Genome sequencing provides insights into the evolution of gene families encoding plant cell wall-degrading enzymes in longhorned beetles.</title>
        <authorList>
            <person name="Shin N.R."/>
            <person name="Okamura Y."/>
            <person name="Kirsch R."/>
            <person name="Pauchet Y."/>
        </authorList>
    </citation>
    <scope>NUCLEOTIDE SEQUENCE</scope>
    <source>
        <strain evidence="1">RBIC_L_NR</strain>
    </source>
</reference>
<accession>A0AAV8ZLW5</accession>
<organism evidence="1 2">
    <name type="scientific">Rhamnusium bicolor</name>
    <dbReference type="NCBI Taxonomy" id="1586634"/>
    <lineage>
        <taxon>Eukaryota</taxon>
        <taxon>Metazoa</taxon>
        <taxon>Ecdysozoa</taxon>
        <taxon>Arthropoda</taxon>
        <taxon>Hexapoda</taxon>
        <taxon>Insecta</taxon>
        <taxon>Pterygota</taxon>
        <taxon>Neoptera</taxon>
        <taxon>Endopterygota</taxon>
        <taxon>Coleoptera</taxon>
        <taxon>Polyphaga</taxon>
        <taxon>Cucujiformia</taxon>
        <taxon>Chrysomeloidea</taxon>
        <taxon>Cerambycidae</taxon>
        <taxon>Lepturinae</taxon>
        <taxon>Rhagiini</taxon>
        <taxon>Rhamnusium</taxon>
    </lineage>
</organism>
<proteinExistence type="predicted"/>
<gene>
    <name evidence="1" type="ORF">NQ314_004371</name>
</gene>
<protein>
    <submittedName>
        <fullName evidence="1">Uncharacterized protein</fullName>
    </submittedName>
</protein>
<evidence type="ECO:0000313" key="2">
    <source>
        <dbReference type="Proteomes" id="UP001162156"/>
    </source>
</evidence>
<comment type="caution">
    <text evidence="1">The sequence shown here is derived from an EMBL/GenBank/DDBJ whole genome shotgun (WGS) entry which is preliminary data.</text>
</comment>
<dbReference type="EMBL" id="JANEYF010001277">
    <property type="protein sequence ID" value="KAJ8965146.1"/>
    <property type="molecule type" value="Genomic_DNA"/>
</dbReference>
<keyword evidence="2" id="KW-1185">Reference proteome</keyword>
<dbReference type="Proteomes" id="UP001162156">
    <property type="component" value="Unassembled WGS sequence"/>
</dbReference>
<evidence type="ECO:0000313" key="1">
    <source>
        <dbReference type="EMBL" id="KAJ8965146.1"/>
    </source>
</evidence>
<dbReference type="AlphaFoldDB" id="A0AAV8ZLW5"/>
<name>A0AAV8ZLW5_9CUCU</name>